<dbReference type="GO" id="GO:0071162">
    <property type="term" value="C:CMG complex"/>
    <property type="evidence" value="ECO:0007669"/>
    <property type="project" value="UniProtKB-ARBA"/>
</dbReference>
<dbReference type="Gene3D" id="1.20.58.1020">
    <property type="match status" value="1"/>
</dbReference>
<dbReference type="InterPro" id="IPR036224">
    <property type="entry name" value="GINS_bundle-like_dom_sf"/>
</dbReference>
<evidence type="ECO:0000256" key="2">
    <source>
        <dbReference type="ARBA" id="ARBA00010565"/>
    </source>
</evidence>
<dbReference type="PANTHER" id="PTHR12772">
    <property type="entry name" value="DNA REPLICATION COMPLEX GINS PROTEIN PSF2"/>
    <property type="match status" value="1"/>
</dbReference>
<dbReference type="GO" id="GO:0000811">
    <property type="term" value="C:GINS complex"/>
    <property type="evidence" value="ECO:0007669"/>
    <property type="project" value="TreeGrafter"/>
</dbReference>
<sequence length="183" mass="21008">MDPAEVEFIAEKEHVTIVPNFALDMLYLIGGDVGPFNPGLPVKVPLWMAVNLKQGQKCRVIPPDWMDTEKLQEKKQEETDSRFFTPMPSQHYMEVTQLLLKCATDDIPHADEIRTLVKDIWDLRIAKLRSSIDTLLKSDATHAKLNHLTLMELNTVRPFLTKALDQMHVLRSNIYGRIQSTQE</sequence>
<dbReference type="CDD" id="cd11712">
    <property type="entry name" value="GINS_A_psf2"/>
    <property type="match status" value="1"/>
</dbReference>
<comment type="similarity">
    <text evidence="2 5">Belongs to the GINS2/PSF2 family.</text>
</comment>
<dbReference type="SUPFAM" id="SSF160059">
    <property type="entry name" value="PriA/YqbF domain"/>
    <property type="match status" value="1"/>
</dbReference>
<keyword evidence="4 5" id="KW-0539">Nucleus</keyword>
<accession>A0A194ALK1</accession>
<name>A0A194ALK1_PINFU</name>
<evidence type="ECO:0000256" key="3">
    <source>
        <dbReference type="ARBA" id="ARBA00022705"/>
    </source>
</evidence>
<protein>
    <recommendedName>
        <fullName evidence="5">DNA replication complex GINS protein PSF2</fullName>
    </recommendedName>
</protein>
<reference evidence="8" key="1">
    <citation type="submission" date="2016-03" db="EMBL/GenBank/DDBJ databases">
        <authorList>
            <person name="Ploux O."/>
        </authorList>
    </citation>
    <scope>NUCLEOTIDE SEQUENCE</scope>
    <source>
        <tissue evidence="8">Mantle</tissue>
    </source>
</reference>
<organism evidence="8">
    <name type="scientific">Pinctada fucata</name>
    <name type="common">Akoya pearl oyster</name>
    <name type="synonym">Pinctada imbricata fucata</name>
    <dbReference type="NCBI Taxonomy" id="50426"/>
    <lineage>
        <taxon>Eukaryota</taxon>
        <taxon>Metazoa</taxon>
        <taxon>Spiralia</taxon>
        <taxon>Lophotrochozoa</taxon>
        <taxon>Mollusca</taxon>
        <taxon>Bivalvia</taxon>
        <taxon>Autobranchia</taxon>
        <taxon>Pteriomorphia</taxon>
        <taxon>Pterioida</taxon>
        <taxon>Pterioidea</taxon>
        <taxon>Pteriidae</taxon>
        <taxon>Pinctada</taxon>
    </lineage>
</organism>
<dbReference type="Gene3D" id="3.40.5.50">
    <property type="match status" value="1"/>
</dbReference>
<dbReference type="GO" id="GO:0000727">
    <property type="term" value="P:double-strand break repair via break-induced replication"/>
    <property type="evidence" value="ECO:0007669"/>
    <property type="project" value="TreeGrafter"/>
</dbReference>
<dbReference type="AlphaFoldDB" id="A0A194ALK1"/>
<dbReference type="SUPFAM" id="SSF158573">
    <property type="entry name" value="GINS helical bundle-like"/>
    <property type="match status" value="1"/>
</dbReference>
<dbReference type="Pfam" id="PF25005">
    <property type="entry name" value="PSF2_N"/>
    <property type="match status" value="1"/>
</dbReference>
<dbReference type="FunFam" id="3.40.5.50:FF:000001">
    <property type="entry name" value="DNA replication complex GINS protein PSF2"/>
    <property type="match status" value="1"/>
</dbReference>
<evidence type="ECO:0000256" key="4">
    <source>
        <dbReference type="ARBA" id="ARBA00023242"/>
    </source>
</evidence>
<dbReference type="EMBL" id="GELH01000955">
    <property type="protein sequence ID" value="JAS03317.1"/>
    <property type="molecule type" value="Transcribed_RNA"/>
</dbReference>
<comment type="subunit">
    <text evidence="5">Component of the GINS complex.</text>
</comment>
<evidence type="ECO:0000256" key="5">
    <source>
        <dbReference type="PIRNR" id="PIRNR028998"/>
    </source>
</evidence>
<dbReference type="InterPro" id="IPR007257">
    <property type="entry name" value="GINS_Psf2"/>
</dbReference>
<dbReference type="GO" id="GO:0006260">
    <property type="term" value="P:DNA replication"/>
    <property type="evidence" value="ECO:0007669"/>
    <property type="project" value="UniProtKB-KW"/>
</dbReference>
<dbReference type="PANTHER" id="PTHR12772:SF0">
    <property type="entry name" value="DNA REPLICATION COMPLEX GINS PROTEIN PSF2"/>
    <property type="match status" value="1"/>
</dbReference>
<dbReference type="InterPro" id="IPR056784">
    <property type="entry name" value="PSF2_N"/>
</dbReference>
<dbReference type="InterPro" id="IPR021151">
    <property type="entry name" value="GINS_A"/>
</dbReference>
<proteinExistence type="inferred from homology"/>
<comment type="subcellular location">
    <subcellularLocation>
        <location evidence="1 5">Nucleus</location>
    </subcellularLocation>
</comment>
<feature type="domain" description="GINS subunit" evidence="6">
    <location>
        <begin position="65"/>
        <end position="167"/>
    </location>
</feature>
<feature type="domain" description="DNA replication complex GINS protein PSF2 N-terminal" evidence="7">
    <location>
        <begin position="2"/>
        <end position="61"/>
    </location>
</feature>
<evidence type="ECO:0000256" key="1">
    <source>
        <dbReference type="ARBA" id="ARBA00004123"/>
    </source>
</evidence>
<keyword evidence="3 5" id="KW-0235">DNA replication</keyword>
<evidence type="ECO:0000313" key="8">
    <source>
        <dbReference type="EMBL" id="JAS03317.1"/>
    </source>
</evidence>
<dbReference type="EMBL" id="GELH01000956">
    <property type="protein sequence ID" value="JAS03316.1"/>
    <property type="molecule type" value="Transcribed_RNA"/>
</dbReference>
<dbReference type="Pfam" id="PF05916">
    <property type="entry name" value="Sld5"/>
    <property type="match status" value="1"/>
</dbReference>
<evidence type="ECO:0000259" key="7">
    <source>
        <dbReference type="Pfam" id="PF25005"/>
    </source>
</evidence>
<dbReference type="PIRSF" id="PIRSF028998">
    <property type="entry name" value="GINS_Psf2_subgr"/>
    <property type="match status" value="1"/>
</dbReference>
<dbReference type="FunFam" id="1.20.58.1020:FF:000001">
    <property type="entry name" value="DNA replication complex GINS protein PSF2"/>
    <property type="match status" value="1"/>
</dbReference>
<evidence type="ECO:0000259" key="6">
    <source>
        <dbReference type="Pfam" id="PF05916"/>
    </source>
</evidence>
<dbReference type="CDD" id="cd21694">
    <property type="entry name" value="GINS_B_Psf2"/>
    <property type="match status" value="1"/>
</dbReference>